<evidence type="ECO:0000313" key="2">
    <source>
        <dbReference type="EMBL" id="KAL1510156.1"/>
    </source>
</evidence>
<dbReference type="Proteomes" id="UP001515480">
    <property type="component" value="Unassembled WGS sequence"/>
</dbReference>
<gene>
    <name evidence="2" type="ORF">AB1Y20_006487</name>
</gene>
<feature type="compositionally biased region" description="Low complexity" evidence="1">
    <location>
        <begin position="31"/>
        <end position="49"/>
    </location>
</feature>
<feature type="region of interest" description="Disordered" evidence="1">
    <location>
        <begin position="679"/>
        <end position="712"/>
    </location>
</feature>
<protein>
    <submittedName>
        <fullName evidence="2">Uncharacterized protein</fullName>
    </submittedName>
</protein>
<feature type="compositionally biased region" description="Basic and acidic residues" evidence="1">
    <location>
        <begin position="684"/>
        <end position="709"/>
    </location>
</feature>
<keyword evidence="3" id="KW-1185">Reference proteome</keyword>
<name>A0AB34J0S8_PRYPA</name>
<feature type="compositionally biased region" description="Basic and acidic residues" evidence="1">
    <location>
        <begin position="78"/>
        <end position="91"/>
    </location>
</feature>
<sequence length="760" mass="81328">MASANDPPPPPARPKPAKVNFSEEAPPPRPAAAARPPRRGTAIASRSSASGGGAVRARRATLLSIFSSAAPPEEAVAEAERRAEEAAERLRAAPAARGGGGAGGAPVAAAAARKVRVHKLSALFAPKSKTAAAAAAAAERGAAPRGVGGIGAAAGEAARAPAAAALRVREGGERRCSEGAPHAMRRSVSSGRLLNGVELPVTTQSSELDSVTGLHGIKTQISWLLDAMLTEHADEDAHPSDMSCDDTRKKLQEWETTAAKLARQQREEAGQRVAAQMRPVPSRGEVLAAIVRLQSFARGRQVRAKYGDEVATARVMAAARLQMSSTMSRMEKVLQKKVIVQQPAAIQRSQVQYRARDLPEGTPPVEFNPCAARQRSREALRVASPRGRAAPPHEPLSLATPRAAASMLYGELAVSPRLLTHSLDATREAEAMSGYEPKGVRWRRLAREQHWRRCVNCGHVVEVRDSDGSGTCLRCSTVFRWVQGELVEPLATLGELLTEFRWRYEEEAPFNAAPSAVAYQWGPSDPLELPKHTKRAHLALMCWRSYLLLKAPLSRQHAFPRRPATAASPPAFKLAAAAAFPPAAAAPHSPRLFSDPFFLPDCAPRTPRSSHGSRGELTLTLQQLQQPHRGSDSPRGHATPSQPPHASPISVNESLAWLSFEEPFTPGVLRGNCAAAAHRASLSPRHDSRSSSSRREHESHASSPRREQEQFDGLAPLNSAPLARVADPSISAASRPPMLGERNADGRKCLHSSSTFLLGV</sequence>
<dbReference type="AlphaFoldDB" id="A0AB34J0S8"/>
<proteinExistence type="predicted"/>
<evidence type="ECO:0000313" key="3">
    <source>
        <dbReference type="Proteomes" id="UP001515480"/>
    </source>
</evidence>
<comment type="caution">
    <text evidence="2">The sequence shown here is derived from an EMBL/GenBank/DDBJ whole genome shotgun (WGS) entry which is preliminary data.</text>
</comment>
<dbReference type="PROSITE" id="PS50096">
    <property type="entry name" value="IQ"/>
    <property type="match status" value="1"/>
</dbReference>
<organism evidence="2 3">
    <name type="scientific">Prymnesium parvum</name>
    <name type="common">Toxic golden alga</name>
    <dbReference type="NCBI Taxonomy" id="97485"/>
    <lineage>
        <taxon>Eukaryota</taxon>
        <taxon>Haptista</taxon>
        <taxon>Haptophyta</taxon>
        <taxon>Prymnesiophyceae</taxon>
        <taxon>Prymnesiales</taxon>
        <taxon>Prymnesiaceae</taxon>
        <taxon>Prymnesium</taxon>
    </lineage>
</organism>
<accession>A0AB34J0S8</accession>
<feature type="compositionally biased region" description="Pro residues" evidence="1">
    <location>
        <begin position="1"/>
        <end position="14"/>
    </location>
</feature>
<dbReference type="EMBL" id="JBGBPQ010000015">
    <property type="protein sequence ID" value="KAL1510156.1"/>
    <property type="molecule type" value="Genomic_DNA"/>
</dbReference>
<reference evidence="2 3" key="1">
    <citation type="journal article" date="2024" name="Science">
        <title>Giant polyketide synthase enzymes in the biosynthesis of giant marine polyether toxins.</title>
        <authorList>
            <person name="Fallon T.R."/>
            <person name="Shende V.V."/>
            <person name="Wierzbicki I.H."/>
            <person name="Pendleton A.L."/>
            <person name="Watervoot N.F."/>
            <person name="Auber R.P."/>
            <person name="Gonzalez D.J."/>
            <person name="Wisecaver J.H."/>
            <person name="Moore B.S."/>
        </authorList>
    </citation>
    <scope>NUCLEOTIDE SEQUENCE [LARGE SCALE GENOMIC DNA]</scope>
    <source>
        <strain evidence="2 3">12B1</strain>
    </source>
</reference>
<evidence type="ECO:0000256" key="1">
    <source>
        <dbReference type="SAM" id="MobiDB-lite"/>
    </source>
</evidence>
<feature type="region of interest" description="Disordered" evidence="1">
    <location>
        <begin position="624"/>
        <end position="649"/>
    </location>
</feature>
<feature type="region of interest" description="Disordered" evidence="1">
    <location>
        <begin position="1"/>
        <end position="105"/>
    </location>
</feature>